<dbReference type="AlphaFoldDB" id="A0A3N8PV54"/>
<proteinExistence type="predicted"/>
<dbReference type="RefSeq" id="WP_124579744.1">
    <property type="nucleotide sequence ID" value="NZ_QTQV01000008.1"/>
</dbReference>
<dbReference type="EMBL" id="QTQV01000008">
    <property type="protein sequence ID" value="RQT15487.1"/>
    <property type="molecule type" value="Genomic_DNA"/>
</dbReference>
<reference evidence="1 2" key="1">
    <citation type="submission" date="2018-08" db="EMBL/GenBank/DDBJ databases">
        <title>Comparative analysis of Burkholderia isolates from Puerto Rico.</title>
        <authorList>
            <person name="Hall C."/>
            <person name="Sahl J."/>
            <person name="Wagner D."/>
        </authorList>
    </citation>
    <scope>NUCLEOTIDE SEQUENCE [LARGE SCALE GENOMIC DNA]</scope>
    <source>
        <strain evidence="1 2">Bp9025</strain>
    </source>
</reference>
<evidence type="ECO:0000313" key="2">
    <source>
        <dbReference type="Proteomes" id="UP000277921"/>
    </source>
</evidence>
<organism evidence="1 2">
    <name type="scientific">Burkholderia contaminans</name>
    <dbReference type="NCBI Taxonomy" id="488447"/>
    <lineage>
        <taxon>Bacteria</taxon>
        <taxon>Pseudomonadati</taxon>
        <taxon>Pseudomonadota</taxon>
        <taxon>Betaproteobacteria</taxon>
        <taxon>Burkholderiales</taxon>
        <taxon>Burkholderiaceae</taxon>
        <taxon>Burkholderia</taxon>
        <taxon>Burkholderia cepacia complex</taxon>
    </lineage>
</organism>
<dbReference type="NCBIfam" id="TIGR03696">
    <property type="entry name" value="Rhs_assc_core"/>
    <property type="match status" value="1"/>
</dbReference>
<comment type="caution">
    <text evidence="1">The sequence shown here is derived from an EMBL/GenBank/DDBJ whole genome shotgun (WGS) entry which is preliminary data.</text>
</comment>
<sequence>MRYNRHRYYDPNSGRFISKDPIGLEGGLNAFQSEPNPFGWLNRWGCRSNVRNACQVAMTIRPMSRKRRTHPSVCSIVRACPSVTDATAGRHPRAPARRGRCAKASNCVRWSGRRPGCHTVIVRVRLRGVTAH</sequence>
<evidence type="ECO:0000313" key="1">
    <source>
        <dbReference type="EMBL" id="RQT15487.1"/>
    </source>
</evidence>
<dbReference type="Proteomes" id="UP000277921">
    <property type="component" value="Unassembled WGS sequence"/>
</dbReference>
<name>A0A3N8PV54_9BURK</name>
<dbReference type="InterPro" id="IPR022385">
    <property type="entry name" value="Rhs_assc_core"/>
</dbReference>
<dbReference type="Gene3D" id="2.180.10.10">
    <property type="entry name" value="RHS repeat-associated core"/>
    <property type="match status" value="1"/>
</dbReference>
<gene>
    <name evidence="1" type="ORF">DF051_15315</name>
</gene>
<protein>
    <submittedName>
        <fullName evidence="1">RHS repeat-associated core domain-containing protein</fullName>
    </submittedName>
</protein>
<accession>A0A3N8PV54</accession>